<sequence>MLSASSDSKYIKCDSCGQARECYVQFEHNNEQALCVYCLSAIYCYL</sequence>
<name>A0A1I4LUY8_9FIRM</name>
<reference evidence="2" key="1">
    <citation type="submission" date="2016-10" db="EMBL/GenBank/DDBJ databases">
        <authorList>
            <person name="Varghese N."/>
            <person name="Submissions S."/>
        </authorList>
    </citation>
    <scope>NUCLEOTIDE SEQUENCE [LARGE SCALE GENOMIC DNA]</scope>
    <source>
        <strain evidence="2">DSM 13327</strain>
    </source>
</reference>
<keyword evidence="2" id="KW-1185">Reference proteome</keyword>
<evidence type="ECO:0000313" key="2">
    <source>
        <dbReference type="Proteomes" id="UP000199520"/>
    </source>
</evidence>
<gene>
    <name evidence="1" type="ORF">SAMN04490355_102734</name>
</gene>
<dbReference type="STRING" id="1123291.SAMN04490355_102734"/>
<dbReference type="AlphaFoldDB" id="A0A1I4LUY8"/>
<protein>
    <submittedName>
        <fullName evidence="1">Uncharacterized protein</fullName>
    </submittedName>
</protein>
<organism evidence="1 2">
    <name type="scientific">Pelosinus propionicus DSM 13327</name>
    <dbReference type="NCBI Taxonomy" id="1123291"/>
    <lineage>
        <taxon>Bacteria</taxon>
        <taxon>Bacillati</taxon>
        <taxon>Bacillota</taxon>
        <taxon>Negativicutes</taxon>
        <taxon>Selenomonadales</taxon>
        <taxon>Sporomusaceae</taxon>
        <taxon>Pelosinus</taxon>
    </lineage>
</organism>
<proteinExistence type="predicted"/>
<evidence type="ECO:0000313" key="1">
    <source>
        <dbReference type="EMBL" id="SFL94765.1"/>
    </source>
</evidence>
<dbReference type="Proteomes" id="UP000199520">
    <property type="component" value="Unassembled WGS sequence"/>
</dbReference>
<accession>A0A1I4LUY8</accession>
<dbReference type="EMBL" id="FOTS01000027">
    <property type="protein sequence ID" value="SFL94765.1"/>
    <property type="molecule type" value="Genomic_DNA"/>
</dbReference>